<dbReference type="AlphaFoldDB" id="A0A9D5Q728"/>
<comment type="similarity">
    <text evidence="1">Belongs to the bacterial solute-binding protein 1 family.</text>
</comment>
<dbReference type="Gene3D" id="3.40.190.10">
    <property type="entry name" value="Periplasmic binding protein-like II"/>
    <property type="match status" value="2"/>
</dbReference>
<evidence type="ECO:0000313" key="4">
    <source>
        <dbReference type="EMBL" id="MBD3325872.1"/>
    </source>
</evidence>
<evidence type="ECO:0000256" key="3">
    <source>
        <dbReference type="ARBA" id="ARBA00022729"/>
    </source>
</evidence>
<dbReference type="Proteomes" id="UP000649604">
    <property type="component" value="Unassembled WGS sequence"/>
</dbReference>
<sequence>MLRSEYISGEHSKEAFMKGKMAWLLMGLLLVSSVSFAQDVTLTVVWHSGICADTLLELAKDYEKETGVKVVGALVPYGPQWHDKIASEFAAGGSGFDLAAWDSQSVGEFAGGGHCVKLNPYIEQSDTLDFDDWPAEMRSRYGEFPDGSGDLYALPVNADAIGLMYRKDLFEDPNEQAAFKAKYGYELKVPDTYEELRDIAEFFTRPDEDLYGWAMYGGREYDYCTSSSNTFVWSFGGELWNPETNEIKGYIDSPASIDGLKFYLDMMQFCPPGVETWGYDEVNVAFSTGRAAMAQQWFYFFGSMLDPETSQVHDKVGYAILPGGIGRDGKFRRQFSMGGQGLGISKYSEHIEEAWKFLEWYQQREQQDRYAEVCQTGRADVLNDPEWVKKNPYNKLFLTAMSYTNDYWHLPEYAILLDILQEEVHNAISQKKTPEEAMADCAQRQERVLT</sequence>
<accession>A0A9D5Q728</accession>
<evidence type="ECO:0000313" key="5">
    <source>
        <dbReference type="Proteomes" id="UP000649604"/>
    </source>
</evidence>
<dbReference type="Pfam" id="PF01547">
    <property type="entry name" value="SBP_bac_1"/>
    <property type="match status" value="1"/>
</dbReference>
<organism evidence="4 5">
    <name type="scientific">candidate division KSB3 bacterium</name>
    <dbReference type="NCBI Taxonomy" id="2044937"/>
    <lineage>
        <taxon>Bacteria</taxon>
        <taxon>candidate division KSB3</taxon>
    </lineage>
</organism>
<reference evidence="4" key="1">
    <citation type="submission" date="2019-11" db="EMBL/GenBank/DDBJ databases">
        <title>Microbial mats filling the niche in hypersaline microbial mats.</title>
        <authorList>
            <person name="Wong H.L."/>
            <person name="Macleod F.I."/>
            <person name="White R.A. III"/>
            <person name="Burns B.P."/>
        </authorList>
    </citation>
    <scope>NUCLEOTIDE SEQUENCE</scope>
    <source>
        <strain evidence="4">Rbin_158</strain>
    </source>
</reference>
<dbReference type="EMBL" id="WJJP01000486">
    <property type="protein sequence ID" value="MBD3325872.1"/>
    <property type="molecule type" value="Genomic_DNA"/>
</dbReference>
<evidence type="ECO:0000256" key="2">
    <source>
        <dbReference type="ARBA" id="ARBA00022448"/>
    </source>
</evidence>
<dbReference type="CDD" id="cd13585">
    <property type="entry name" value="PBP2_TMBP_like"/>
    <property type="match status" value="1"/>
</dbReference>
<dbReference type="PANTHER" id="PTHR43649:SF34">
    <property type="entry name" value="ABC TRANSPORTER PERIPLASMIC-BINDING PROTEIN YCJN-RELATED"/>
    <property type="match status" value="1"/>
</dbReference>
<gene>
    <name evidence="4" type="ORF">GF339_14900</name>
</gene>
<evidence type="ECO:0000256" key="1">
    <source>
        <dbReference type="ARBA" id="ARBA00008520"/>
    </source>
</evidence>
<proteinExistence type="inferred from homology"/>
<name>A0A9D5Q728_9BACT</name>
<keyword evidence="2" id="KW-0813">Transport</keyword>
<dbReference type="InterPro" id="IPR006059">
    <property type="entry name" value="SBP"/>
</dbReference>
<protein>
    <submittedName>
        <fullName evidence="4">Extracellular solute-binding protein</fullName>
    </submittedName>
</protein>
<dbReference type="PANTHER" id="PTHR43649">
    <property type="entry name" value="ARABINOSE-BINDING PROTEIN-RELATED"/>
    <property type="match status" value="1"/>
</dbReference>
<comment type="caution">
    <text evidence="4">The sequence shown here is derived from an EMBL/GenBank/DDBJ whole genome shotgun (WGS) entry which is preliminary data.</text>
</comment>
<feature type="non-terminal residue" evidence="4">
    <location>
        <position position="450"/>
    </location>
</feature>
<dbReference type="InterPro" id="IPR050490">
    <property type="entry name" value="Bact_solute-bd_prot1"/>
</dbReference>
<keyword evidence="3" id="KW-0732">Signal</keyword>
<dbReference type="SUPFAM" id="SSF53850">
    <property type="entry name" value="Periplasmic binding protein-like II"/>
    <property type="match status" value="1"/>
</dbReference>